<reference evidence="6" key="1">
    <citation type="submission" date="2021-09" db="EMBL/GenBank/DDBJ databases">
        <title>Genome of Aequorivita sp. strain F47161.</title>
        <authorList>
            <person name="Wang Y."/>
        </authorList>
    </citation>
    <scope>NUCLEOTIDE SEQUENCE</scope>
    <source>
        <strain evidence="6">F47161</strain>
    </source>
</reference>
<evidence type="ECO:0000256" key="3">
    <source>
        <dbReference type="SAM" id="SignalP"/>
    </source>
</evidence>
<feature type="chain" id="PRO_5040863733" evidence="3">
    <location>
        <begin position="23"/>
        <end position="769"/>
    </location>
</feature>
<evidence type="ECO:0000256" key="1">
    <source>
        <dbReference type="ARBA" id="ARBA00022729"/>
    </source>
</evidence>
<dbReference type="SUPFAM" id="SSF110296">
    <property type="entry name" value="Oligoxyloglucan reducing end-specific cellobiohydrolase"/>
    <property type="match status" value="2"/>
</dbReference>
<evidence type="ECO:0000313" key="6">
    <source>
        <dbReference type="EMBL" id="MCG2417820.1"/>
    </source>
</evidence>
<dbReference type="Gene3D" id="2.130.10.10">
    <property type="entry name" value="YVTN repeat-like/Quinoprotein amine dehydrogenase"/>
    <property type="match status" value="3"/>
</dbReference>
<protein>
    <submittedName>
        <fullName evidence="6">T9SS type A sorting domain-containing protein</fullName>
    </submittedName>
</protein>
<dbReference type="PANTHER" id="PTHR43739:SF5">
    <property type="entry name" value="EXO-ALPHA-SIALIDASE"/>
    <property type="match status" value="1"/>
</dbReference>
<dbReference type="AlphaFoldDB" id="A0A9X1QS82"/>
<evidence type="ECO:0000259" key="5">
    <source>
        <dbReference type="Pfam" id="PF18962"/>
    </source>
</evidence>
<dbReference type="Pfam" id="PF15902">
    <property type="entry name" value="Sortilin-Vps10"/>
    <property type="match status" value="1"/>
</dbReference>
<feature type="domain" description="Sortilin N-terminal" evidence="4">
    <location>
        <begin position="213"/>
        <end position="319"/>
    </location>
</feature>
<keyword evidence="7" id="KW-1185">Reference proteome</keyword>
<dbReference type="RefSeq" id="WP_237601640.1">
    <property type="nucleotide sequence ID" value="NZ_JAIRBA010000003.1"/>
</dbReference>
<evidence type="ECO:0000256" key="2">
    <source>
        <dbReference type="ARBA" id="ARBA00022737"/>
    </source>
</evidence>
<name>A0A9X1QS82_9FLAO</name>
<keyword evidence="1 3" id="KW-0732">Signal</keyword>
<dbReference type="InterPro" id="IPR052025">
    <property type="entry name" value="Xyloglucanase_GH74"/>
</dbReference>
<comment type="caution">
    <text evidence="6">The sequence shown here is derived from an EMBL/GenBank/DDBJ whole genome shotgun (WGS) entry which is preliminary data.</text>
</comment>
<gene>
    <name evidence="6" type="ORF">K8089_02215</name>
</gene>
<evidence type="ECO:0000259" key="4">
    <source>
        <dbReference type="Pfam" id="PF15902"/>
    </source>
</evidence>
<dbReference type="InterPro" id="IPR026444">
    <property type="entry name" value="Secre_tail"/>
</dbReference>
<feature type="signal peptide" evidence="3">
    <location>
        <begin position="1"/>
        <end position="22"/>
    </location>
</feature>
<dbReference type="InterPro" id="IPR031778">
    <property type="entry name" value="Sortilin_N"/>
</dbReference>
<dbReference type="InterPro" id="IPR015943">
    <property type="entry name" value="WD40/YVTN_repeat-like_dom_sf"/>
</dbReference>
<dbReference type="Proteomes" id="UP001139461">
    <property type="component" value="Unassembled WGS sequence"/>
</dbReference>
<feature type="domain" description="Secretion system C-terminal sorting" evidence="5">
    <location>
        <begin position="700"/>
        <end position="766"/>
    </location>
</feature>
<sequence length="769" mass="85740">MKIITKIIMVLIVLFCNSTVQSQITFDSNGNYGRIFDITFDSNVENRLYALSLNNHILQSNDKGETWEIIYSMPGNSGRFKKLKFVFAGILSFMVQSPTTLEDNGLYFLDTGSGDIIKYTAPIPIGAENISMVSYSVYAQDPFVAMLHFGYRVGRFDSEVVYYTNDGGQNWTEVYLPENYDSVFPNNVAISPTNPQKLFIARGNSPTGTFGGLFISNDAGQTWEEKMPGTTFKAIAFHPLDSDIILLGTDDVGYGGQSENLYRSVDGGDTWNIIPIPWEAGISDVINVIVFDAQNPNTVMVLEENEIVVTQDDWQSFEKYVHPIGPSDGYFYGLNASFSPFQQGEVFINSNFYPLLSTDYGATFSQLPNPFLSSTFTGIQSDSETHLYFEAQQGIIHKNLQTNEVESFDIVPLGVFSSNPPPFYHVEKNTIGRLYKYTPSSLGSVLGVSSDFGRNYDPLFVNFFDEIRSVNQDPNNSNIVWASFEVGGPVIIDFTDLNNVAVTPVALPGTESMLDVFIDENDSDLVYMAAGAKIYKSVDGGLSWVEKSNGLPTGDNVIYDIEQSPFHNNEYSIATNSGIFKTTDQGENWIQTYQGHNLRKMTYSQFNDLHAVASRMTRQPLFGDPIDAQIIYTTDGGETWIEVPFEAIAHVGSLSMSYLFQEDSVDVYLSTFDLGLIKYTIDLGTLETPDISQNSNSFIVYPNPAQDFINIKNNGDEIVSIHIYNAIGQIVMKHAAEKQIDIRNLESGIYFVAIKNAKGDNFIKRIVKK</sequence>
<keyword evidence="2" id="KW-0677">Repeat</keyword>
<dbReference type="GO" id="GO:0010411">
    <property type="term" value="P:xyloglucan metabolic process"/>
    <property type="evidence" value="ECO:0007669"/>
    <property type="project" value="TreeGrafter"/>
</dbReference>
<accession>A0A9X1QS82</accession>
<dbReference type="Pfam" id="PF18962">
    <property type="entry name" value="Por_Secre_tail"/>
    <property type="match status" value="1"/>
</dbReference>
<proteinExistence type="predicted"/>
<dbReference type="NCBIfam" id="TIGR04183">
    <property type="entry name" value="Por_Secre_tail"/>
    <property type="match status" value="1"/>
</dbReference>
<evidence type="ECO:0000313" key="7">
    <source>
        <dbReference type="Proteomes" id="UP001139461"/>
    </source>
</evidence>
<organism evidence="6 7">
    <name type="scientific">Aequorivita vitellina</name>
    <dbReference type="NCBI Taxonomy" id="2874475"/>
    <lineage>
        <taxon>Bacteria</taxon>
        <taxon>Pseudomonadati</taxon>
        <taxon>Bacteroidota</taxon>
        <taxon>Flavobacteriia</taxon>
        <taxon>Flavobacteriales</taxon>
        <taxon>Flavobacteriaceae</taxon>
        <taxon>Aequorivita</taxon>
    </lineage>
</organism>
<dbReference type="CDD" id="cd15482">
    <property type="entry name" value="Sialidase_non-viral"/>
    <property type="match status" value="1"/>
</dbReference>
<dbReference type="PANTHER" id="PTHR43739">
    <property type="entry name" value="XYLOGLUCANASE (EUROFUNG)"/>
    <property type="match status" value="1"/>
</dbReference>
<dbReference type="EMBL" id="JAIRBA010000003">
    <property type="protein sequence ID" value="MCG2417820.1"/>
    <property type="molecule type" value="Genomic_DNA"/>
</dbReference>